<evidence type="ECO:0008006" key="3">
    <source>
        <dbReference type="Google" id="ProtNLM"/>
    </source>
</evidence>
<keyword evidence="2" id="KW-1185">Reference proteome</keyword>
<name>A0ABV3QSQ9_9GAMM</name>
<reference evidence="1 2" key="1">
    <citation type="submission" date="2024-06" db="EMBL/GenBank/DDBJ databases">
        <authorList>
            <person name="Woo H."/>
        </authorList>
    </citation>
    <scope>NUCLEOTIDE SEQUENCE [LARGE SCALE GENOMIC DNA]</scope>
    <source>
        <strain evidence="1 2">S2-g</strain>
    </source>
</reference>
<dbReference type="RefSeq" id="WP_367845927.1">
    <property type="nucleotide sequence ID" value="NZ_JBFOHL010000017.1"/>
</dbReference>
<comment type="caution">
    <text evidence="1">The sequence shown here is derived from an EMBL/GenBank/DDBJ whole genome shotgun (WGS) entry which is preliminary data.</text>
</comment>
<accession>A0ABV3QSQ9</accession>
<evidence type="ECO:0000313" key="1">
    <source>
        <dbReference type="EMBL" id="MEW9625637.1"/>
    </source>
</evidence>
<gene>
    <name evidence="1" type="ORF">ABQJ56_15520</name>
</gene>
<organism evidence="1 2">
    <name type="scientific">Rhodanobacter geophilus</name>
    <dbReference type="NCBI Taxonomy" id="3162488"/>
    <lineage>
        <taxon>Bacteria</taxon>
        <taxon>Pseudomonadati</taxon>
        <taxon>Pseudomonadota</taxon>
        <taxon>Gammaproteobacteria</taxon>
        <taxon>Lysobacterales</taxon>
        <taxon>Rhodanobacteraceae</taxon>
        <taxon>Rhodanobacter</taxon>
    </lineage>
</organism>
<dbReference type="Proteomes" id="UP001556170">
    <property type="component" value="Unassembled WGS sequence"/>
</dbReference>
<sequence length="301" mass="33587">MLVRADRVICPVSDAVYVETMQATDRQTRLATASLLDELSQGICLRTEYERVTMELADFMRSPSGEGSLVSDLAWVRPGMVFGARTPSSPAFDELANRAFQKSAIDHMWAVSFRDLVGPDGDGDLANVMQASASRINEKMVEYAPTIQSFQQAFAAEVSGAIKFFDEKAARDFLASHLSEFSLDDVEKCQSSMQTMLFNVFRLRPELMAKRVPSLYVHAACHAAVRWDKTRKLDGHWLMDIHHASAACGHHHAMFTEKPLRVLMTSGHLRLHEKFGMQVIAEGGEALRYLSDLQSAERAAM</sequence>
<evidence type="ECO:0000313" key="2">
    <source>
        <dbReference type="Proteomes" id="UP001556170"/>
    </source>
</evidence>
<dbReference type="EMBL" id="JBFOHL010000017">
    <property type="protein sequence ID" value="MEW9625637.1"/>
    <property type="molecule type" value="Genomic_DNA"/>
</dbReference>
<proteinExistence type="predicted"/>
<protein>
    <recommendedName>
        <fullName evidence="3">DUF4942 domain-containing protein</fullName>
    </recommendedName>
</protein>